<reference evidence="3 4" key="1">
    <citation type="submission" date="2016-10" db="EMBL/GenBank/DDBJ databases">
        <authorList>
            <person name="de Groot N.N."/>
        </authorList>
    </citation>
    <scope>NUCLEOTIDE SEQUENCE [LARGE SCALE GENOMIC DNA]</scope>
    <source>
        <strain evidence="3 4">DSM 19886</strain>
    </source>
</reference>
<accession>A0A1G9NLK6</accession>
<keyword evidence="4" id="KW-1185">Reference proteome</keyword>
<dbReference type="PANTHER" id="PTHR31988">
    <property type="entry name" value="ESTERASE, PUTATIVE (DUF303)-RELATED"/>
    <property type="match status" value="1"/>
</dbReference>
<feature type="domain" description="Sialate O-acetylesterase" evidence="2">
    <location>
        <begin position="45"/>
        <end position="273"/>
    </location>
</feature>
<dbReference type="SUPFAM" id="SSF52266">
    <property type="entry name" value="SGNH hydrolase"/>
    <property type="match status" value="1"/>
</dbReference>
<dbReference type="InterPro" id="IPR036514">
    <property type="entry name" value="SGNH_hydro_sf"/>
</dbReference>
<sequence length="281" mass="31627">MKTQLFFSIFVFLILSVNINGQSRTQNFPSTVDYVDQLPQAENLWVFLLTGQSNMAGRGFVEPQDTIPNKRILTIDKTGQWIYAKEPLHFYEPKMTGLDCGLSFGRQLLEAVPSDVTIAILPCAIGGSSIEQWLNDDTHREVSLLSNFKSKVAIAKKQGTIKGILWHQGEGDANEQRIAKYSGNLDKLTLQFRQIVGNDTLPIILGQLGRYAEPRKKRQHWKSINKIIIDFAKKDAYIGVISSKGLKEKGDKVHFNGASQREMGKRFATEYLKTAKPTHSN</sequence>
<dbReference type="PANTHER" id="PTHR31988:SF19">
    <property type="entry name" value="9-O-ACETYL-N-ACETYLNEURAMINIC ACID DEACETYLASE-RELATED"/>
    <property type="match status" value="1"/>
</dbReference>
<dbReference type="GO" id="GO:0016788">
    <property type="term" value="F:hydrolase activity, acting on ester bonds"/>
    <property type="evidence" value="ECO:0007669"/>
    <property type="project" value="UniProtKB-ARBA"/>
</dbReference>
<proteinExistence type="predicted"/>
<dbReference type="InterPro" id="IPR052940">
    <property type="entry name" value="Carb_Esterase_6"/>
</dbReference>
<dbReference type="Proteomes" id="UP000199440">
    <property type="component" value="Unassembled WGS sequence"/>
</dbReference>
<dbReference type="STRING" id="192904.SAMN04488514_103237"/>
<dbReference type="InterPro" id="IPR005181">
    <property type="entry name" value="SASA"/>
</dbReference>
<name>A0A1G9NLK6_9FLAO</name>
<evidence type="ECO:0000256" key="1">
    <source>
        <dbReference type="ARBA" id="ARBA00022801"/>
    </source>
</evidence>
<evidence type="ECO:0000313" key="4">
    <source>
        <dbReference type="Proteomes" id="UP000199440"/>
    </source>
</evidence>
<dbReference type="Pfam" id="PF03629">
    <property type="entry name" value="SASA"/>
    <property type="match status" value="1"/>
</dbReference>
<dbReference type="RefSeq" id="WP_089887708.1">
    <property type="nucleotide sequence ID" value="NZ_FNGV01000003.1"/>
</dbReference>
<dbReference type="EMBL" id="FNGV01000003">
    <property type="protein sequence ID" value="SDL87492.1"/>
    <property type="molecule type" value="Genomic_DNA"/>
</dbReference>
<protein>
    <recommendedName>
        <fullName evidence="2">Sialate O-acetylesterase domain-containing protein</fullName>
    </recommendedName>
</protein>
<organism evidence="3 4">
    <name type="scientific">Kriegella aquimaris</name>
    <dbReference type="NCBI Taxonomy" id="192904"/>
    <lineage>
        <taxon>Bacteria</taxon>
        <taxon>Pseudomonadati</taxon>
        <taxon>Bacteroidota</taxon>
        <taxon>Flavobacteriia</taxon>
        <taxon>Flavobacteriales</taxon>
        <taxon>Flavobacteriaceae</taxon>
        <taxon>Kriegella</taxon>
    </lineage>
</organism>
<evidence type="ECO:0000259" key="2">
    <source>
        <dbReference type="Pfam" id="PF03629"/>
    </source>
</evidence>
<dbReference type="OrthoDB" id="9795554at2"/>
<evidence type="ECO:0000313" key="3">
    <source>
        <dbReference type="EMBL" id="SDL87492.1"/>
    </source>
</evidence>
<keyword evidence="1" id="KW-0378">Hydrolase</keyword>
<dbReference type="Gene3D" id="3.40.50.1110">
    <property type="entry name" value="SGNH hydrolase"/>
    <property type="match status" value="1"/>
</dbReference>
<dbReference type="AlphaFoldDB" id="A0A1G9NLK6"/>
<gene>
    <name evidence="3" type="ORF">SAMN04488514_103237</name>
</gene>